<gene>
    <name evidence="4" type="primary">LOC106461832</name>
</gene>
<evidence type="ECO:0000313" key="4">
    <source>
        <dbReference type="RefSeq" id="XP_013777143.1"/>
    </source>
</evidence>
<dbReference type="SMART" id="SM00597">
    <property type="entry name" value="ZnF_TTF"/>
    <property type="match status" value="1"/>
</dbReference>
<reference evidence="4" key="1">
    <citation type="submission" date="2025-08" db="UniProtKB">
        <authorList>
            <consortium name="RefSeq"/>
        </authorList>
    </citation>
    <scope>IDENTIFICATION</scope>
    <source>
        <tissue evidence="4">Muscle</tissue>
    </source>
</reference>
<dbReference type="RefSeq" id="XP_013777143.1">
    <property type="nucleotide sequence ID" value="XM_013921689.1"/>
</dbReference>
<feature type="region of interest" description="Disordered" evidence="1">
    <location>
        <begin position="73"/>
        <end position="93"/>
    </location>
</feature>
<feature type="domain" description="TTF-type" evidence="2">
    <location>
        <begin position="15"/>
        <end position="104"/>
    </location>
</feature>
<proteinExistence type="predicted"/>
<protein>
    <submittedName>
        <fullName evidence="4">Zinc finger MYM-type protein 1-like</fullName>
    </submittedName>
</protein>
<name>A0ABM1B8T2_LIMPO</name>
<evidence type="ECO:0000313" key="3">
    <source>
        <dbReference type="Proteomes" id="UP000694941"/>
    </source>
</evidence>
<evidence type="ECO:0000256" key="1">
    <source>
        <dbReference type="SAM" id="MobiDB-lite"/>
    </source>
</evidence>
<feature type="compositionally biased region" description="Polar residues" evidence="1">
    <location>
        <begin position="73"/>
        <end position="85"/>
    </location>
</feature>
<dbReference type="GeneID" id="106461832"/>
<evidence type="ECO:0000259" key="2">
    <source>
        <dbReference type="SMART" id="SM00597"/>
    </source>
</evidence>
<dbReference type="InterPro" id="IPR006580">
    <property type="entry name" value="Znf_TTF"/>
</dbReference>
<organism evidence="3 4">
    <name type="scientific">Limulus polyphemus</name>
    <name type="common">Atlantic horseshoe crab</name>
    <dbReference type="NCBI Taxonomy" id="6850"/>
    <lineage>
        <taxon>Eukaryota</taxon>
        <taxon>Metazoa</taxon>
        <taxon>Ecdysozoa</taxon>
        <taxon>Arthropoda</taxon>
        <taxon>Chelicerata</taxon>
        <taxon>Merostomata</taxon>
        <taxon>Xiphosura</taxon>
        <taxon>Limulidae</taxon>
        <taxon>Limulus</taxon>
    </lineage>
</organism>
<dbReference type="Proteomes" id="UP000694941">
    <property type="component" value="Unplaced"/>
</dbReference>
<dbReference type="PANTHER" id="PTHR45749">
    <property type="match status" value="1"/>
</dbReference>
<dbReference type="PANTHER" id="PTHR45749:SF23">
    <property type="entry name" value="ZINC FINGER MYM-TYPE PROTEIN 1-LIKE"/>
    <property type="match status" value="1"/>
</dbReference>
<keyword evidence="3" id="KW-1185">Reference proteome</keyword>
<accession>A0ABM1B8T2</accession>
<sequence>MNASIVKSIEYDGKQKRYFSKSMFYRSITNGEKIRSWLCYSPNTDKAFCFNCKLFTNSSKDHTFSKHGFSDWKNASQRSESPENSQGHRDATSTLTTRSRGIGYVNSLITRQSECDYMKTLLDRVVATIKILAERGLAFRGHNECIGSSNNGSFLGKLELLAQFDPFLATHIEHNGNKGKGSVSYLSSTVCDELIEMLGQKMLEKIILELKEAKHFSVSVDSTTDISHVDTRWSAHAKYYCHPRSGIRESKISIGKHC</sequence>